<dbReference type="Proteomes" id="UP000291116">
    <property type="component" value="Unassembled WGS sequence"/>
</dbReference>
<organism evidence="3 4">
    <name type="scientific">Pseudo-nitzschia multistriata</name>
    <dbReference type="NCBI Taxonomy" id="183589"/>
    <lineage>
        <taxon>Eukaryota</taxon>
        <taxon>Sar</taxon>
        <taxon>Stramenopiles</taxon>
        <taxon>Ochrophyta</taxon>
        <taxon>Bacillariophyta</taxon>
        <taxon>Bacillariophyceae</taxon>
        <taxon>Bacillariophycidae</taxon>
        <taxon>Bacillariales</taxon>
        <taxon>Bacillariaceae</taxon>
        <taxon>Pseudo-nitzschia</taxon>
    </lineage>
</organism>
<feature type="region of interest" description="Disordered" evidence="1">
    <location>
        <begin position="1"/>
        <end position="37"/>
    </location>
</feature>
<feature type="transmembrane region" description="Helical" evidence="2">
    <location>
        <begin position="47"/>
        <end position="70"/>
    </location>
</feature>
<keyword evidence="4" id="KW-1185">Reference proteome</keyword>
<evidence type="ECO:0008006" key="5">
    <source>
        <dbReference type="Google" id="ProtNLM"/>
    </source>
</evidence>
<keyword evidence="2" id="KW-0472">Membrane</keyword>
<dbReference type="Gene3D" id="3.40.50.300">
    <property type="entry name" value="P-loop containing nucleotide triphosphate hydrolases"/>
    <property type="match status" value="1"/>
</dbReference>
<protein>
    <recommendedName>
        <fullName evidence="5">Sulfotransferase domain-containing protein</fullName>
    </recommendedName>
</protein>
<evidence type="ECO:0000256" key="2">
    <source>
        <dbReference type="SAM" id="Phobius"/>
    </source>
</evidence>
<feature type="region of interest" description="Disordered" evidence="1">
    <location>
        <begin position="488"/>
        <end position="512"/>
    </location>
</feature>
<dbReference type="AlphaFoldDB" id="A0A448Z0W6"/>
<dbReference type="SUPFAM" id="SSF52540">
    <property type="entry name" value="P-loop containing nucleoside triphosphate hydrolases"/>
    <property type="match status" value="1"/>
</dbReference>
<name>A0A448Z0W6_9STRA</name>
<keyword evidence="2" id="KW-1133">Transmembrane helix</keyword>
<sequence>MVAKKRNLASSGNGASRGMQRGNSAAGGGGGGGVSSKNAHRDTLPGIVWSVVLCIVKCSIWFAIAFPFAVATHSLSLVFGRPPNLVYLQQTLRYLGFVWKSLTFATPEQERHMQSFSVTEKIRLTTTILVHTICSPLSAFGWILDEILYGRRLNGLEPKEKAAVENPVFVVSAFRSASTQLARGLVSETRYTCEKGGTSTTEPCFVAPNAMMCAYPYLWLWKLVYAIVGDIPDTLVDAERAQTEGGLTKEDVREKFNAGFTPDSMARHANDPFQTDTFDGTFLNCHLNGFVWQLCRGLPASAIEQEFNYACQKEGDALNRRIWQTDMVRHIERLARKTILFHNEGGGETAAGGVRPPQRFLLKGHFLSVCPQLREAYGGRARFVTILRDPCERLRSGINYMAVNPTLYASDPRQQIPWAAFAEALGETEAQYCERELQWFGGTGGDESDRLAVTFDSFVADRGKAMGEIVNWLGLVPEDDPGEVAIASTSQAKKSKSPRKKKTPSASSAATKKAYRIDRSLAELGVDEKAYRERLSDYLAWIKDVSSGSSYKSKSE</sequence>
<evidence type="ECO:0000313" key="3">
    <source>
        <dbReference type="EMBL" id="VEU35644.1"/>
    </source>
</evidence>
<dbReference type="InterPro" id="IPR027417">
    <property type="entry name" value="P-loop_NTPase"/>
</dbReference>
<accession>A0A448Z0W6</accession>
<evidence type="ECO:0000313" key="4">
    <source>
        <dbReference type="Proteomes" id="UP000291116"/>
    </source>
</evidence>
<proteinExistence type="predicted"/>
<dbReference type="EMBL" id="CAACVS010000064">
    <property type="protein sequence ID" value="VEU35644.1"/>
    <property type="molecule type" value="Genomic_DNA"/>
</dbReference>
<evidence type="ECO:0000256" key="1">
    <source>
        <dbReference type="SAM" id="MobiDB-lite"/>
    </source>
</evidence>
<dbReference type="OrthoDB" id="198018at2759"/>
<keyword evidence="2" id="KW-0812">Transmembrane</keyword>
<reference evidence="3 4" key="1">
    <citation type="submission" date="2019-01" db="EMBL/GenBank/DDBJ databases">
        <authorList>
            <person name="Ferrante I. M."/>
        </authorList>
    </citation>
    <scope>NUCLEOTIDE SEQUENCE [LARGE SCALE GENOMIC DNA]</scope>
    <source>
        <strain evidence="3 4">B856</strain>
    </source>
</reference>
<gene>
    <name evidence="3" type="ORF">PSNMU_V1.4_AUG-EV-PASAV3_0023880</name>
</gene>
<feature type="compositionally biased region" description="Basic residues" evidence="1">
    <location>
        <begin position="493"/>
        <end position="503"/>
    </location>
</feature>
<feature type="compositionally biased region" description="Gly residues" evidence="1">
    <location>
        <begin position="25"/>
        <end position="34"/>
    </location>
</feature>